<dbReference type="KEGG" id="sru:SRU_1607"/>
<evidence type="ECO:0000313" key="5">
    <source>
        <dbReference type="Proteomes" id="UP000008674"/>
    </source>
</evidence>
<gene>
    <name evidence="4" type="ordered locus">SRU_1607</name>
</gene>
<feature type="coiled-coil region" evidence="1">
    <location>
        <begin position="217"/>
        <end position="280"/>
    </location>
</feature>
<proteinExistence type="predicted"/>
<feature type="region of interest" description="Disordered" evidence="2">
    <location>
        <begin position="149"/>
        <end position="187"/>
    </location>
</feature>
<dbReference type="STRING" id="309807.SRU_1607"/>
<dbReference type="HOGENOM" id="CLU_632963_0_0_10"/>
<keyword evidence="5" id="KW-1185">Reference proteome</keyword>
<dbReference type="AlphaFoldDB" id="Q2S253"/>
<dbReference type="PROSITE" id="PS50076">
    <property type="entry name" value="DNAJ_2"/>
    <property type="match status" value="1"/>
</dbReference>
<feature type="compositionally biased region" description="Basic and acidic residues" evidence="2">
    <location>
        <begin position="149"/>
        <end position="170"/>
    </location>
</feature>
<dbReference type="EnsemblBacteria" id="ABC43940">
    <property type="protein sequence ID" value="ABC43940"/>
    <property type="gene ID" value="SRU_1607"/>
</dbReference>
<evidence type="ECO:0000256" key="1">
    <source>
        <dbReference type="SAM" id="Coils"/>
    </source>
</evidence>
<dbReference type="eggNOG" id="COG2214">
    <property type="taxonomic scope" value="Bacteria"/>
</dbReference>
<protein>
    <submittedName>
        <fullName evidence="4">DnaJ domain protein</fullName>
    </submittedName>
</protein>
<accession>Q2S253</accession>
<reference evidence="4 5" key="1">
    <citation type="journal article" date="2005" name="Proc. Natl. Acad. Sci. U.S.A.">
        <title>The genome of Salinibacter ruber: convergence and gene exchange among hyperhalophilic bacteria and archaea.</title>
        <authorList>
            <person name="Mongodin E.F."/>
            <person name="Nelson K.E."/>
            <person name="Daugherty S."/>
            <person name="Deboy R.T."/>
            <person name="Wister J."/>
            <person name="Khouri H."/>
            <person name="Weidman J."/>
            <person name="Walsh D.A."/>
            <person name="Papke R.T."/>
            <person name="Sanchez Perez G."/>
            <person name="Sharma A.K."/>
            <person name="Nesbo C.L."/>
            <person name="MacLeod D."/>
            <person name="Bapteste E."/>
            <person name="Doolittle W.F."/>
            <person name="Charlebois R.L."/>
            <person name="Legault B."/>
            <person name="Rodriguez-Valera F."/>
        </authorList>
    </citation>
    <scope>NUCLEOTIDE SEQUENCE [LARGE SCALE GENOMIC DNA]</scope>
    <source>
        <strain evidence="5">DSM 13855 / CECT 5946 / M31</strain>
    </source>
</reference>
<dbReference type="EMBL" id="CP000159">
    <property type="protein sequence ID" value="ABC43940.1"/>
    <property type="molecule type" value="Genomic_DNA"/>
</dbReference>
<keyword evidence="1" id="KW-0175">Coiled coil</keyword>
<evidence type="ECO:0000313" key="4">
    <source>
        <dbReference type="EMBL" id="ABC43940.1"/>
    </source>
</evidence>
<dbReference type="SUPFAM" id="SSF46565">
    <property type="entry name" value="Chaperone J-domain"/>
    <property type="match status" value="1"/>
</dbReference>
<dbReference type="InterPro" id="IPR001623">
    <property type="entry name" value="DnaJ_domain"/>
</dbReference>
<organism evidence="4 5">
    <name type="scientific">Salinibacter ruber (strain DSM 13855 / M31)</name>
    <dbReference type="NCBI Taxonomy" id="309807"/>
    <lineage>
        <taxon>Bacteria</taxon>
        <taxon>Pseudomonadati</taxon>
        <taxon>Rhodothermota</taxon>
        <taxon>Rhodothermia</taxon>
        <taxon>Rhodothermales</taxon>
        <taxon>Salinibacteraceae</taxon>
        <taxon>Salinibacter</taxon>
    </lineage>
</organism>
<feature type="domain" description="J" evidence="3">
    <location>
        <begin position="279"/>
        <end position="353"/>
    </location>
</feature>
<dbReference type="InterPro" id="IPR036869">
    <property type="entry name" value="J_dom_sf"/>
</dbReference>
<evidence type="ECO:0000259" key="3">
    <source>
        <dbReference type="PROSITE" id="PS50076"/>
    </source>
</evidence>
<name>Q2S253_SALRD</name>
<dbReference type="Proteomes" id="UP000008674">
    <property type="component" value="Chromosome"/>
</dbReference>
<sequence>MWRSERPRQRGASRTYQVDGARSEDGHLVAHRSDRAVRVVPVHPVGAHHEKIRVLLLGDPCDFGAALPVRDHEVDVKPVLGQVARPRPQLFLGLLLEVRVEVVHFAGRLVLKRFDGVVEQHAGVVRGGKVSGRIEYGFVGAGEVNRNEEDVVHEAEGGSEKGRSSWRDRNSGASVVDARGGSPTRSVSLNYRREKSWHNPSPVDMARSDFHSLRRSLARRLQEKAELEQTVRAAQSQFEEEVAPLQEEVLRLQMERLKEAAQARRRSARLRNAYHDAQEAYDAFRARRRQAPTETARSAPDLKAAYRRATKLCHPDAVADAYRDEAAATFRALESAFDAEHSAAVRAIADSLETWGFPRAPTASPESSLPDAEASLQQAVSALEASIERLRASETYDAVTETGDVDPESALGARKRRLRERLRQLKRRRTARL</sequence>
<evidence type="ECO:0000256" key="2">
    <source>
        <dbReference type="SAM" id="MobiDB-lite"/>
    </source>
</evidence>
<dbReference type="OrthoDB" id="9762009at2"/>
<feature type="coiled-coil region" evidence="1">
    <location>
        <begin position="373"/>
        <end position="428"/>
    </location>
</feature>